<gene>
    <name evidence="3" type="ORF">ACFQPF_05250</name>
</gene>
<keyword evidence="4" id="KW-1185">Reference proteome</keyword>
<feature type="domain" description="DUF1266" evidence="2">
    <location>
        <begin position="61"/>
        <end position="220"/>
    </location>
</feature>
<keyword evidence="1" id="KW-0812">Transmembrane</keyword>
<dbReference type="RefSeq" id="WP_379747291.1">
    <property type="nucleotide sequence ID" value="NZ_JBHTCP010000010.1"/>
</dbReference>
<organism evidence="3 4">
    <name type="scientific">Fictibacillus iocasae</name>
    <dbReference type="NCBI Taxonomy" id="2715437"/>
    <lineage>
        <taxon>Bacteria</taxon>
        <taxon>Bacillati</taxon>
        <taxon>Bacillota</taxon>
        <taxon>Bacilli</taxon>
        <taxon>Bacillales</taxon>
        <taxon>Fictibacillaceae</taxon>
        <taxon>Fictibacillus</taxon>
    </lineage>
</organism>
<name>A0ABW2NN72_9BACL</name>
<accession>A0ABW2NN72</accession>
<dbReference type="Proteomes" id="UP001596549">
    <property type="component" value="Unassembled WGS sequence"/>
</dbReference>
<feature type="transmembrane region" description="Helical" evidence="1">
    <location>
        <begin position="12"/>
        <end position="32"/>
    </location>
</feature>
<reference evidence="4" key="1">
    <citation type="journal article" date="2019" name="Int. J. Syst. Evol. Microbiol.">
        <title>The Global Catalogue of Microorganisms (GCM) 10K type strain sequencing project: providing services to taxonomists for standard genome sequencing and annotation.</title>
        <authorList>
            <consortium name="The Broad Institute Genomics Platform"/>
            <consortium name="The Broad Institute Genome Sequencing Center for Infectious Disease"/>
            <person name="Wu L."/>
            <person name="Ma J."/>
        </authorList>
    </citation>
    <scope>NUCLEOTIDE SEQUENCE [LARGE SCALE GENOMIC DNA]</scope>
    <source>
        <strain evidence="4">NBRC 106396</strain>
    </source>
</reference>
<keyword evidence="1" id="KW-0472">Membrane</keyword>
<sequence>MFKKRKQHQKKALFINALSSLCFQGMGSYYWAVNYPKYGVSRIKAIFLNSQTHQNLPPDKLAWFLSEGHQHEFATIKEELMRLSESEQEALIQSLDPSAAHKYRIVRRYMNRLTEHGIKAYDLSCCIFNSQMLTRSASLLWSNRKAMPLLRKERDRLCENAASLAQSLFSNWTDYMTSYIAGAQFHQQTSELAEEYTKKQEPRIIKLLTSKHSPLQKADWHTALKVD</sequence>
<evidence type="ECO:0000256" key="1">
    <source>
        <dbReference type="SAM" id="Phobius"/>
    </source>
</evidence>
<evidence type="ECO:0000313" key="4">
    <source>
        <dbReference type="Proteomes" id="UP001596549"/>
    </source>
</evidence>
<evidence type="ECO:0000259" key="2">
    <source>
        <dbReference type="Pfam" id="PF06889"/>
    </source>
</evidence>
<dbReference type="Pfam" id="PF06889">
    <property type="entry name" value="DUF1266"/>
    <property type="match status" value="1"/>
</dbReference>
<evidence type="ECO:0000313" key="3">
    <source>
        <dbReference type="EMBL" id="MFC7371075.1"/>
    </source>
</evidence>
<dbReference type="InterPro" id="IPR009677">
    <property type="entry name" value="DUF1266"/>
</dbReference>
<comment type="caution">
    <text evidence="3">The sequence shown here is derived from an EMBL/GenBank/DDBJ whole genome shotgun (WGS) entry which is preliminary data.</text>
</comment>
<dbReference type="EMBL" id="JBHTCP010000010">
    <property type="protein sequence ID" value="MFC7371075.1"/>
    <property type="molecule type" value="Genomic_DNA"/>
</dbReference>
<keyword evidence="1" id="KW-1133">Transmembrane helix</keyword>
<proteinExistence type="predicted"/>
<protein>
    <submittedName>
        <fullName evidence="3">DUF1266 domain-containing protein</fullName>
    </submittedName>
</protein>